<name>A0ABN8DQ45_9VIBR</name>
<dbReference type="Proteomes" id="UP000838160">
    <property type="component" value="Unassembled WGS sequence"/>
</dbReference>
<evidence type="ECO:0000313" key="2">
    <source>
        <dbReference type="Proteomes" id="UP000838160"/>
    </source>
</evidence>
<proteinExistence type="predicted"/>
<accession>A0ABN8DQ45</accession>
<dbReference type="EMBL" id="CAKLCM010000003">
    <property type="protein sequence ID" value="CAH0529795.1"/>
    <property type="molecule type" value="Genomic_DNA"/>
</dbReference>
<reference evidence="1" key="1">
    <citation type="submission" date="2021-12" db="EMBL/GenBank/DDBJ databases">
        <authorList>
            <person name="Rodrigo-Torres L."/>
            <person name="Arahal R. D."/>
            <person name="Lucena T."/>
        </authorList>
    </citation>
    <scope>NUCLEOTIDE SEQUENCE</scope>
    <source>
        <strain evidence="1">CECT 8226</strain>
    </source>
</reference>
<gene>
    <name evidence="1" type="ORF">VHP8226_03551</name>
</gene>
<keyword evidence="2" id="KW-1185">Reference proteome</keyword>
<organism evidence="1 2">
    <name type="scientific">Vibrio hippocampi</name>
    <dbReference type="NCBI Taxonomy" id="654686"/>
    <lineage>
        <taxon>Bacteria</taxon>
        <taxon>Pseudomonadati</taxon>
        <taxon>Pseudomonadota</taxon>
        <taxon>Gammaproteobacteria</taxon>
        <taxon>Vibrionales</taxon>
        <taxon>Vibrionaceae</taxon>
        <taxon>Vibrio</taxon>
    </lineage>
</organism>
<comment type="caution">
    <text evidence="1">The sequence shown here is derived from an EMBL/GenBank/DDBJ whole genome shotgun (WGS) entry which is preliminary data.</text>
</comment>
<sequence>MKVQFIGDERLFIAVKNLCFRLSEIHLNYGQIDVADSDEGIHGLILDSKWFRDFFAQSDLILAYRVVVIGPYVDDFSRASFTPNLQYTYIAYSELESKLVPLLESMMASFHHLDRE</sequence>
<evidence type="ECO:0000313" key="1">
    <source>
        <dbReference type="EMBL" id="CAH0529795.1"/>
    </source>
</evidence>
<protein>
    <submittedName>
        <fullName evidence="1">Uncharacterized protein</fullName>
    </submittedName>
</protein>